<comment type="caution">
    <text evidence="1">The sequence shown here is derived from an EMBL/GenBank/DDBJ whole genome shotgun (WGS) entry which is preliminary data.</text>
</comment>
<dbReference type="Proteomes" id="UP001497527">
    <property type="component" value="Unassembled WGS sequence"/>
</dbReference>
<evidence type="ECO:0000313" key="2">
    <source>
        <dbReference type="Proteomes" id="UP001497527"/>
    </source>
</evidence>
<protein>
    <recommendedName>
        <fullName evidence="3">DUF4868 domain-containing protein</fullName>
    </recommendedName>
</protein>
<keyword evidence="2" id="KW-1185">Reference proteome</keyword>
<evidence type="ECO:0000313" key="1">
    <source>
        <dbReference type="EMBL" id="CAL2102740.1"/>
    </source>
</evidence>
<name>A0ABP1F378_9FLAO</name>
<evidence type="ECO:0008006" key="3">
    <source>
        <dbReference type="Google" id="ProtNLM"/>
    </source>
</evidence>
<dbReference type="EMBL" id="CAXJIO010000011">
    <property type="protein sequence ID" value="CAL2102740.1"/>
    <property type="molecule type" value="Genomic_DNA"/>
</dbReference>
<organism evidence="1 2">
    <name type="scientific">Tenacibaculum polynesiense</name>
    <dbReference type="NCBI Taxonomy" id="3137857"/>
    <lineage>
        <taxon>Bacteria</taxon>
        <taxon>Pseudomonadati</taxon>
        <taxon>Bacteroidota</taxon>
        <taxon>Flavobacteriia</taxon>
        <taxon>Flavobacteriales</taxon>
        <taxon>Flavobacteriaceae</taxon>
        <taxon>Tenacibaculum</taxon>
    </lineage>
</organism>
<gene>
    <name evidence="1" type="ORF">T190423A01A_20491</name>
</gene>
<dbReference type="RefSeq" id="WP_348716357.1">
    <property type="nucleotide sequence ID" value="NZ_CAXJIO010000011.1"/>
</dbReference>
<reference evidence="1 2" key="1">
    <citation type="submission" date="2024-05" db="EMBL/GenBank/DDBJ databases">
        <authorList>
            <person name="Duchaud E."/>
        </authorList>
    </citation>
    <scope>NUCLEOTIDE SEQUENCE [LARGE SCALE GENOMIC DNA]</scope>
    <source>
        <strain evidence="1">Ena-SAMPLE-TAB-13-05-2024-13:56:06:370-140308</strain>
    </source>
</reference>
<proteinExistence type="predicted"/>
<accession>A0ABP1F378</accession>
<sequence length="288" mass="33265">MLFSESVIEENPEGYLTNVFSIKSDLGLSYFVFINYNADRSANSKYTTLEESNPELYSELKEGEFVTKFTNKLKEFYIEGLFQYYQSINFDEVEINRFIKEFNSFKNEIMSNQFKGDITFSQTYIDVVISEVNILISRISEMNAASEKDITSEKDTILIKSTKSANNSFFTLNDGIKISFVDLRNSLITRGCLEKSIKAVTLENVFDDYHDGKQKQINWIGSKNKLGLFIKLLKDKKIITDGQPFLIAKKTFLIKDEKITTLTPPKKEDSKNYYNSFEKMLDNHTTST</sequence>